<dbReference type="EMBL" id="BMAW01051479">
    <property type="protein sequence ID" value="GFS80707.1"/>
    <property type="molecule type" value="Genomic_DNA"/>
</dbReference>
<proteinExistence type="predicted"/>
<accession>A0A8X6T838</accession>
<dbReference type="Proteomes" id="UP000887013">
    <property type="component" value="Unassembled WGS sequence"/>
</dbReference>
<evidence type="ECO:0000313" key="2">
    <source>
        <dbReference type="EMBL" id="GFS80707.1"/>
    </source>
</evidence>
<dbReference type="AlphaFoldDB" id="A0A8X6T838"/>
<evidence type="ECO:0000313" key="3">
    <source>
        <dbReference type="Proteomes" id="UP000887013"/>
    </source>
</evidence>
<sequence length="97" mass="11160">MERRNFYPLHAKKQSPTHKFRPQKNPKKLSACQFFNSSPALLHFVFGVPEKWFPTFGDRIFEEKGEVSLSEGAKLYFRTYASGSSQDSSENPIMAVK</sequence>
<feature type="compositionally biased region" description="Basic residues" evidence="1">
    <location>
        <begin position="10"/>
        <end position="25"/>
    </location>
</feature>
<organism evidence="2 3">
    <name type="scientific">Nephila pilipes</name>
    <name type="common">Giant wood spider</name>
    <name type="synonym">Nephila maculata</name>
    <dbReference type="NCBI Taxonomy" id="299642"/>
    <lineage>
        <taxon>Eukaryota</taxon>
        <taxon>Metazoa</taxon>
        <taxon>Ecdysozoa</taxon>
        <taxon>Arthropoda</taxon>
        <taxon>Chelicerata</taxon>
        <taxon>Arachnida</taxon>
        <taxon>Araneae</taxon>
        <taxon>Araneomorphae</taxon>
        <taxon>Entelegynae</taxon>
        <taxon>Araneoidea</taxon>
        <taxon>Nephilidae</taxon>
        <taxon>Nephila</taxon>
    </lineage>
</organism>
<gene>
    <name evidence="2" type="ORF">NPIL_652661</name>
</gene>
<feature type="region of interest" description="Disordered" evidence="1">
    <location>
        <begin position="1"/>
        <end position="25"/>
    </location>
</feature>
<comment type="caution">
    <text evidence="2">The sequence shown here is derived from an EMBL/GenBank/DDBJ whole genome shotgun (WGS) entry which is preliminary data.</text>
</comment>
<reference evidence="2" key="1">
    <citation type="submission" date="2020-08" db="EMBL/GenBank/DDBJ databases">
        <title>Multicomponent nature underlies the extraordinary mechanical properties of spider dragline silk.</title>
        <authorList>
            <person name="Kono N."/>
            <person name="Nakamura H."/>
            <person name="Mori M."/>
            <person name="Yoshida Y."/>
            <person name="Ohtoshi R."/>
            <person name="Malay A.D."/>
            <person name="Moran D.A.P."/>
            <person name="Tomita M."/>
            <person name="Numata K."/>
            <person name="Arakawa K."/>
        </authorList>
    </citation>
    <scope>NUCLEOTIDE SEQUENCE</scope>
</reference>
<keyword evidence="3" id="KW-1185">Reference proteome</keyword>
<protein>
    <submittedName>
        <fullName evidence="2">Uncharacterized protein</fullName>
    </submittedName>
</protein>
<name>A0A8X6T838_NEPPI</name>
<evidence type="ECO:0000256" key="1">
    <source>
        <dbReference type="SAM" id="MobiDB-lite"/>
    </source>
</evidence>